<accession>A0A6J7X8F4</accession>
<evidence type="ECO:0000313" key="1">
    <source>
        <dbReference type="EMBL" id="CAB5226147.1"/>
    </source>
</evidence>
<proteinExistence type="predicted"/>
<name>A0A6J7X8F4_9CAUD</name>
<protein>
    <submittedName>
        <fullName evidence="1">Uncharacterized protein</fullName>
    </submittedName>
</protein>
<sequence>MNTLYQGEDKTIQFDLKDAAGNPVTFASLLEVLVNLTVDNYLILAASKTVQANKVRVQSVSGQSTRCKVILPAAVTAGLWPNRIVKVEIKTYTTDADYQNGRSEITQATLYQVKASSI</sequence>
<gene>
    <name evidence="1" type="ORF">UFOVP754_55</name>
</gene>
<reference evidence="1" key="1">
    <citation type="submission" date="2020-05" db="EMBL/GenBank/DDBJ databases">
        <authorList>
            <person name="Chiriac C."/>
            <person name="Salcher M."/>
            <person name="Ghai R."/>
            <person name="Kavagutti S V."/>
        </authorList>
    </citation>
    <scope>NUCLEOTIDE SEQUENCE</scope>
</reference>
<dbReference type="EMBL" id="LR798349">
    <property type="protein sequence ID" value="CAB5226147.1"/>
    <property type="molecule type" value="Genomic_DNA"/>
</dbReference>
<organism evidence="1">
    <name type="scientific">uncultured Caudovirales phage</name>
    <dbReference type="NCBI Taxonomy" id="2100421"/>
    <lineage>
        <taxon>Viruses</taxon>
        <taxon>Duplodnaviria</taxon>
        <taxon>Heunggongvirae</taxon>
        <taxon>Uroviricota</taxon>
        <taxon>Caudoviricetes</taxon>
        <taxon>Peduoviridae</taxon>
        <taxon>Maltschvirus</taxon>
        <taxon>Maltschvirus maltsch</taxon>
    </lineage>
</organism>